<name>A0A6S7A343_9BURK</name>
<organism evidence="3 4">
    <name type="scientific">Achromobacter kerstersii</name>
    <dbReference type="NCBI Taxonomy" id="1353890"/>
    <lineage>
        <taxon>Bacteria</taxon>
        <taxon>Pseudomonadati</taxon>
        <taxon>Pseudomonadota</taxon>
        <taxon>Betaproteobacteria</taxon>
        <taxon>Burkholderiales</taxon>
        <taxon>Alcaligenaceae</taxon>
        <taxon>Achromobacter</taxon>
    </lineage>
</organism>
<dbReference type="Gene3D" id="3.50.70.10">
    <property type="match status" value="1"/>
</dbReference>
<feature type="region of interest" description="Disordered" evidence="1">
    <location>
        <begin position="55"/>
        <end position="83"/>
    </location>
</feature>
<feature type="domain" description="Chalcone isomerase" evidence="2">
    <location>
        <begin position="92"/>
        <end position="194"/>
    </location>
</feature>
<dbReference type="Proteomes" id="UP000494269">
    <property type="component" value="Unassembled WGS sequence"/>
</dbReference>
<evidence type="ECO:0000259" key="2">
    <source>
        <dbReference type="Pfam" id="PF16036"/>
    </source>
</evidence>
<dbReference type="EMBL" id="CADIJQ010000004">
    <property type="protein sequence ID" value="CAB3708264.1"/>
    <property type="molecule type" value="Genomic_DNA"/>
</dbReference>
<sequence>MATPTSKPLEVALPSALLTAHPADWRLIGHGLLTWSVFRLYHAYLYVPAPAPDAAAPDASAPDAAAPDASAPDATAPDTSTSFDPDGDFVLMLRYLRNIPGEQIVSTSTEEIARLTDTPADELAAWTQAMRERFPDVAAGDRLTGWFRRGEGVRFFRGDTPAGDIDSPAFARAFAAIWLDPRTRSPALRANLLGLNRQDAA</sequence>
<accession>A0A6S7A343</accession>
<reference evidence="3 4" key="1">
    <citation type="submission" date="2020-04" db="EMBL/GenBank/DDBJ databases">
        <authorList>
            <person name="De Canck E."/>
        </authorList>
    </citation>
    <scope>NUCLEOTIDE SEQUENCE [LARGE SCALE GENOMIC DNA]</scope>
    <source>
        <strain evidence="3 4">LMG 3441</strain>
    </source>
</reference>
<protein>
    <recommendedName>
        <fullName evidence="2">Chalcone isomerase domain-containing protein</fullName>
    </recommendedName>
</protein>
<evidence type="ECO:0000313" key="3">
    <source>
        <dbReference type="EMBL" id="CAB3708264.1"/>
    </source>
</evidence>
<feature type="compositionally biased region" description="Low complexity" evidence="1">
    <location>
        <begin position="55"/>
        <end position="82"/>
    </location>
</feature>
<gene>
    <name evidence="3" type="ORF">LMG3441_02963</name>
</gene>
<keyword evidence="4" id="KW-1185">Reference proteome</keyword>
<evidence type="ECO:0000313" key="4">
    <source>
        <dbReference type="Proteomes" id="UP000494269"/>
    </source>
</evidence>
<proteinExistence type="predicted"/>
<dbReference type="Pfam" id="PF16036">
    <property type="entry name" value="Chalcone_3"/>
    <property type="match status" value="1"/>
</dbReference>
<evidence type="ECO:0000256" key="1">
    <source>
        <dbReference type="SAM" id="MobiDB-lite"/>
    </source>
</evidence>
<dbReference type="InterPro" id="IPR016087">
    <property type="entry name" value="Chalcone_isomerase"/>
</dbReference>
<dbReference type="AlphaFoldDB" id="A0A6S7A343"/>
<dbReference type="InterPro" id="IPR016088">
    <property type="entry name" value="Chalcone_isomerase_3-sand"/>
</dbReference>
<dbReference type="RefSeq" id="WP_175170155.1">
    <property type="nucleotide sequence ID" value="NZ_CADIJQ010000004.1"/>
</dbReference>